<keyword evidence="2" id="KW-0732">Signal</keyword>
<dbReference type="GO" id="GO:0005975">
    <property type="term" value="P:carbohydrate metabolic process"/>
    <property type="evidence" value="ECO:0007669"/>
    <property type="project" value="InterPro"/>
</dbReference>
<accession>A0A2P1QYK7</accession>
<evidence type="ECO:0000313" key="4">
    <source>
        <dbReference type="EMBL" id="AVQ13966.1"/>
    </source>
</evidence>
<dbReference type="Pfam" id="PF01522">
    <property type="entry name" value="Polysacc_deac_1"/>
    <property type="match status" value="1"/>
</dbReference>
<dbReference type="AlphaFoldDB" id="A0A2P1QYK7"/>
<organism evidence="4 5">
    <name type="scientific">Leptospira santarosai</name>
    <dbReference type="NCBI Taxonomy" id="28183"/>
    <lineage>
        <taxon>Bacteria</taxon>
        <taxon>Pseudomonadati</taxon>
        <taxon>Spirochaetota</taxon>
        <taxon>Spirochaetia</taxon>
        <taxon>Leptospirales</taxon>
        <taxon>Leptospiraceae</taxon>
        <taxon>Leptospira</taxon>
    </lineage>
</organism>
<evidence type="ECO:0000256" key="1">
    <source>
        <dbReference type="ARBA" id="ARBA00004613"/>
    </source>
</evidence>
<evidence type="ECO:0000256" key="2">
    <source>
        <dbReference type="ARBA" id="ARBA00022729"/>
    </source>
</evidence>
<dbReference type="Gene3D" id="3.20.20.370">
    <property type="entry name" value="Glycoside hydrolase/deacetylase"/>
    <property type="match status" value="1"/>
</dbReference>
<evidence type="ECO:0000259" key="3">
    <source>
        <dbReference type="PROSITE" id="PS51677"/>
    </source>
</evidence>
<proteinExistence type="predicted"/>
<dbReference type="GO" id="GO:0005576">
    <property type="term" value="C:extracellular region"/>
    <property type="evidence" value="ECO:0007669"/>
    <property type="project" value="UniProtKB-SubCell"/>
</dbReference>
<evidence type="ECO:0000313" key="5">
    <source>
        <dbReference type="Proteomes" id="UP000033961"/>
    </source>
</evidence>
<name>A0A2P1QYK7_9LEPT</name>
<sequence>MNRMSFFHNILATSYIPLRMFNMLGRSLKIKDDSELRVLLYHDIALEERSRFRAQLEKISMDWKFVSPEVFEDMIRGKKEIAGRNLLLTFDDGYFSNRIVAEEILEPLGIKALFFIISDFADIQKERIKKFISDNIYPSFTVEQVPDFWIPMGWKDLEILLRKGHSIGSHTKTHARLSRINSIHRLQDEILTSKRKLENKLGINIKHFAYTFGDLKSFSKDALKMAKEHYEFIHTGLRGDNKVSPAWAIRRESFSPSDTDHLIGAILEGGADILYKSKLRIYESWRSL</sequence>
<dbReference type="PANTHER" id="PTHR34216:SF3">
    <property type="entry name" value="POLY-BETA-1,6-N-ACETYL-D-GLUCOSAMINE N-DEACETYLASE"/>
    <property type="match status" value="1"/>
</dbReference>
<feature type="domain" description="NodB homology" evidence="3">
    <location>
        <begin position="84"/>
        <end position="288"/>
    </location>
</feature>
<dbReference type="PROSITE" id="PS51677">
    <property type="entry name" value="NODB"/>
    <property type="match status" value="1"/>
</dbReference>
<dbReference type="InterPro" id="IPR002509">
    <property type="entry name" value="NODB_dom"/>
</dbReference>
<dbReference type="Proteomes" id="UP000033961">
    <property type="component" value="Chromosome II"/>
</dbReference>
<protein>
    <submittedName>
        <fullName evidence="4">Polysaccharide deacetylase</fullName>
    </submittedName>
</protein>
<dbReference type="InterPro" id="IPR051398">
    <property type="entry name" value="Polysacch_Deacetylase"/>
</dbReference>
<dbReference type="SUPFAM" id="SSF88713">
    <property type="entry name" value="Glycoside hydrolase/deacetylase"/>
    <property type="match status" value="1"/>
</dbReference>
<gene>
    <name evidence="4" type="ORF">XB16_3690</name>
</gene>
<reference evidence="4 5" key="1">
    <citation type="journal article" date="2015" name="Genome Announc.">
        <title>Draft Genome Sequences of Leptospira santarosai Strains U160, U164, and U233, Isolated from Asymptomatic Cattle.</title>
        <authorList>
            <person name="Kremer F.S."/>
            <person name="Eslabao M.R."/>
            <person name="Provisor M."/>
            <person name="Woloski R.D."/>
            <person name="Ramires O.V."/>
            <person name="Moreno L.Z."/>
            <person name="Moreno A.M."/>
            <person name="Hamond C."/>
            <person name="Lilenbaum W."/>
            <person name="Dellagostin O.A."/>
        </authorList>
    </citation>
    <scope>NUCLEOTIDE SEQUENCE [LARGE SCALE GENOMIC DNA]</scope>
    <source>
        <strain evidence="4 5">U160</strain>
    </source>
</reference>
<comment type="subcellular location">
    <subcellularLocation>
        <location evidence="1">Secreted</location>
    </subcellularLocation>
</comment>
<dbReference type="CDD" id="cd10918">
    <property type="entry name" value="CE4_NodB_like_5s_6s"/>
    <property type="match status" value="1"/>
</dbReference>
<dbReference type="EMBL" id="CP027844">
    <property type="protein sequence ID" value="AVQ13966.1"/>
    <property type="molecule type" value="Genomic_DNA"/>
</dbReference>
<dbReference type="GO" id="GO:0016810">
    <property type="term" value="F:hydrolase activity, acting on carbon-nitrogen (but not peptide) bonds"/>
    <property type="evidence" value="ECO:0007669"/>
    <property type="project" value="InterPro"/>
</dbReference>
<dbReference type="PANTHER" id="PTHR34216">
    <property type="match status" value="1"/>
</dbReference>
<dbReference type="InterPro" id="IPR011330">
    <property type="entry name" value="Glyco_hydro/deAcase_b/a-brl"/>
</dbReference>